<keyword evidence="3" id="KW-1185">Reference proteome</keyword>
<evidence type="ECO:0000313" key="3">
    <source>
        <dbReference type="Proteomes" id="UP000272025"/>
    </source>
</evidence>
<dbReference type="EMBL" id="ML119051">
    <property type="protein sequence ID" value="ROT43210.1"/>
    <property type="molecule type" value="Genomic_DNA"/>
</dbReference>
<evidence type="ECO:0000313" key="2">
    <source>
        <dbReference type="EMBL" id="ROT43210.1"/>
    </source>
</evidence>
<evidence type="ECO:0000256" key="1">
    <source>
        <dbReference type="SAM" id="MobiDB-lite"/>
    </source>
</evidence>
<gene>
    <name evidence="2" type="ORF">SODALDRAFT_355411</name>
</gene>
<dbReference type="RefSeq" id="XP_028471016.1">
    <property type="nucleotide sequence ID" value="XM_028613812.1"/>
</dbReference>
<accession>A0A3N2Q8Z0</accession>
<reference evidence="2 3" key="1">
    <citation type="journal article" date="2018" name="Mol. Ecol.">
        <title>The obligate alkalophilic soda-lake fungus Sodiomyces alkalinus has shifted to a protein diet.</title>
        <authorList>
            <person name="Grum-Grzhimaylo A.A."/>
            <person name="Falkoski D.L."/>
            <person name="van den Heuvel J."/>
            <person name="Valero-Jimenez C.A."/>
            <person name="Min B."/>
            <person name="Choi I.G."/>
            <person name="Lipzen A."/>
            <person name="Daum C.G."/>
            <person name="Aanen D.K."/>
            <person name="Tsang A."/>
            <person name="Henrissat B."/>
            <person name="Bilanenko E.N."/>
            <person name="de Vries R.P."/>
            <person name="van Kan J.A.L."/>
            <person name="Grigoriev I.V."/>
            <person name="Debets A.J.M."/>
        </authorList>
    </citation>
    <scope>NUCLEOTIDE SEQUENCE [LARGE SCALE GENOMIC DNA]</scope>
    <source>
        <strain evidence="2 3">F11</strain>
    </source>
</reference>
<dbReference type="Proteomes" id="UP000272025">
    <property type="component" value="Unassembled WGS sequence"/>
</dbReference>
<name>A0A3N2Q8Z0_SODAK</name>
<sequence length="132" mass="14809">MVVQYLTMSLSMHMEDALLTDAIILQVFETAKTTHLTIRDLAFGVSKAAPIKTAPVAEIFVSDQDFSLRNYFHIHTLDLFFGGLHYQTPPVASHPHQLPHRTGSEPLPLAEGESRRPRQVAEGPACYRFRPP</sequence>
<dbReference type="AlphaFoldDB" id="A0A3N2Q8Z0"/>
<feature type="region of interest" description="Disordered" evidence="1">
    <location>
        <begin position="91"/>
        <end position="132"/>
    </location>
</feature>
<dbReference type="GeneID" id="39582290"/>
<organism evidence="2 3">
    <name type="scientific">Sodiomyces alkalinus (strain CBS 110278 / VKM F-3762 / F11)</name>
    <name type="common">Alkaliphilic filamentous fungus</name>
    <dbReference type="NCBI Taxonomy" id="1314773"/>
    <lineage>
        <taxon>Eukaryota</taxon>
        <taxon>Fungi</taxon>
        <taxon>Dikarya</taxon>
        <taxon>Ascomycota</taxon>
        <taxon>Pezizomycotina</taxon>
        <taxon>Sordariomycetes</taxon>
        <taxon>Hypocreomycetidae</taxon>
        <taxon>Glomerellales</taxon>
        <taxon>Plectosphaerellaceae</taxon>
        <taxon>Sodiomyces</taxon>
    </lineage>
</organism>
<protein>
    <submittedName>
        <fullName evidence="2">Uncharacterized protein</fullName>
    </submittedName>
</protein>
<dbReference type="OrthoDB" id="5244194at2759"/>
<proteinExistence type="predicted"/>